<accession>T0YT92</accession>
<dbReference type="PANTHER" id="PTHR32494:SF5">
    <property type="entry name" value="ALLANTOATE AMIDOHYDROLASE"/>
    <property type="match status" value="1"/>
</dbReference>
<feature type="non-terminal residue" evidence="3">
    <location>
        <position position="279"/>
    </location>
</feature>
<reference evidence="3" key="2">
    <citation type="journal article" date="2014" name="ISME J.">
        <title>Microbial stratification in low pH oxic and suboxic macroscopic growths along an acid mine drainage.</title>
        <authorList>
            <person name="Mendez-Garcia C."/>
            <person name="Mesa V."/>
            <person name="Sprenger R.R."/>
            <person name="Richter M."/>
            <person name="Diez M.S."/>
            <person name="Solano J."/>
            <person name="Bargiela R."/>
            <person name="Golyshina O.V."/>
            <person name="Manteca A."/>
            <person name="Ramos J.L."/>
            <person name="Gallego J.R."/>
            <person name="Llorente I."/>
            <person name="Martins Dos Santos V.A."/>
            <person name="Jensen O.N."/>
            <person name="Pelaez A.I."/>
            <person name="Sanchez J."/>
            <person name="Ferrer M."/>
        </authorList>
    </citation>
    <scope>NUCLEOTIDE SEQUENCE</scope>
</reference>
<feature type="domain" description="Peptidase M20 dimerisation" evidence="2">
    <location>
        <begin position="78"/>
        <end position="175"/>
    </location>
</feature>
<proteinExistence type="predicted"/>
<protein>
    <submittedName>
        <fullName evidence="3">Allantoate amidohydrolase</fullName>
    </submittedName>
</protein>
<feature type="non-terminal residue" evidence="3">
    <location>
        <position position="1"/>
    </location>
</feature>
<keyword evidence="1 3" id="KW-0378">Hydrolase</keyword>
<dbReference type="Pfam" id="PF01546">
    <property type="entry name" value="Peptidase_M20"/>
    <property type="match status" value="1"/>
</dbReference>
<dbReference type="NCBIfam" id="TIGR01879">
    <property type="entry name" value="hydantase"/>
    <property type="match status" value="1"/>
</dbReference>
<dbReference type="InterPro" id="IPR036264">
    <property type="entry name" value="Bact_exopeptidase_dim_dom"/>
</dbReference>
<dbReference type="InterPro" id="IPR011650">
    <property type="entry name" value="Peptidase_M20_dimer"/>
</dbReference>
<gene>
    <name evidence="3" type="ORF">B1A_18471</name>
</gene>
<comment type="caution">
    <text evidence="3">The sequence shown here is derived from an EMBL/GenBank/DDBJ whole genome shotgun (WGS) entry which is preliminary data.</text>
</comment>
<evidence type="ECO:0000256" key="1">
    <source>
        <dbReference type="ARBA" id="ARBA00022801"/>
    </source>
</evidence>
<evidence type="ECO:0000259" key="2">
    <source>
        <dbReference type="Pfam" id="PF07687"/>
    </source>
</evidence>
<evidence type="ECO:0000313" key="3">
    <source>
        <dbReference type="EMBL" id="EQD35057.1"/>
    </source>
</evidence>
<name>T0YT92_9ZZZZ</name>
<dbReference type="AlphaFoldDB" id="T0YT92"/>
<organism evidence="3">
    <name type="scientific">mine drainage metagenome</name>
    <dbReference type="NCBI Taxonomy" id="410659"/>
    <lineage>
        <taxon>unclassified sequences</taxon>
        <taxon>metagenomes</taxon>
        <taxon>ecological metagenomes</taxon>
    </lineage>
</organism>
<dbReference type="InterPro" id="IPR002933">
    <property type="entry name" value="Peptidase_M20"/>
</dbReference>
<dbReference type="EMBL" id="AUZX01013627">
    <property type="protein sequence ID" value="EQD35057.1"/>
    <property type="molecule type" value="Genomic_DNA"/>
</dbReference>
<dbReference type="InterPro" id="IPR010158">
    <property type="entry name" value="Amidase_Cbmase"/>
</dbReference>
<dbReference type="SUPFAM" id="SSF55031">
    <property type="entry name" value="Bacterial exopeptidase dimerisation domain"/>
    <property type="match status" value="1"/>
</dbReference>
<reference evidence="3" key="1">
    <citation type="submission" date="2013-08" db="EMBL/GenBank/DDBJ databases">
        <authorList>
            <person name="Mendez C."/>
            <person name="Richter M."/>
            <person name="Ferrer M."/>
            <person name="Sanchez J."/>
        </authorList>
    </citation>
    <scope>NUCLEOTIDE SEQUENCE</scope>
</reference>
<dbReference type="SUPFAM" id="SSF53187">
    <property type="entry name" value="Zn-dependent exopeptidases"/>
    <property type="match status" value="1"/>
</dbReference>
<dbReference type="GO" id="GO:0016813">
    <property type="term" value="F:hydrolase activity, acting on carbon-nitrogen (but not peptide) bonds, in linear amidines"/>
    <property type="evidence" value="ECO:0007669"/>
    <property type="project" value="InterPro"/>
</dbReference>
<sequence length="279" mass="29577">GSRLAAGLCSLEELTQKEDADGTSLASAMRSVDIDPLRASSEPWDPAQWAAFLELHIEQGSVLEAQGEPIGVVDLVSGSTRLRLQVRGRASHTGGTPMHLRADAMTGAAEIVLAGEALANDARHRGTRVTVGQLTVQPGSITTIPGDVKVYVDVRDVDSDRQRATAAEVVSWSRAICDRRGLGLSVKVLADASPVVLPIWLRQVVSRACRGCGVRYRVMPSGASHDIQMINQIMPSGLIFVPSRDGFSHVPSEWTSAAQIAVGTDVLAKSLVALDADLA</sequence>
<dbReference type="Pfam" id="PF07687">
    <property type="entry name" value="M20_dimer"/>
    <property type="match status" value="1"/>
</dbReference>
<dbReference type="Gene3D" id="3.40.630.10">
    <property type="entry name" value="Zn peptidases"/>
    <property type="match status" value="2"/>
</dbReference>
<dbReference type="PANTHER" id="PTHR32494">
    <property type="entry name" value="ALLANTOATE DEIMINASE-RELATED"/>
    <property type="match status" value="1"/>
</dbReference>